<dbReference type="InterPro" id="IPR001647">
    <property type="entry name" value="HTH_TetR"/>
</dbReference>
<dbReference type="STRING" id="1280953.HOC_15287"/>
<dbReference type="InterPro" id="IPR050109">
    <property type="entry name" value="HTH-type_TetR-like_transc_reg"/>
</dbReference>
<evidence type="ECO:0000256" key="3">
    <source>
        <dbReference type="ARBA" id="ARBA00023163"/>
    </source>
</evidence>
<evidence type="ECO:0000256" key="2">
    <source>
        <dbReference type="ARBA" id="ARBA00023125"/>
    </source>
</evidence>
<dbReference type="RefSeq" id="WP_051624954.1">
    <property type="nucleotide sequence ID" value="NZ_ARYL01000026.1"/>
</dbReference>
<dbReference type="InterPro" id="IPR009057">
    <property type="entry name" value="Homeodomain-like_sf"/>
</dbReference>
<evidence type="ECO:0000313" key="7">
    <source>
        <dbReference type="EMBL" id="KDA01535.1"/>
    </source>
</evidence>
<dbReference type="Pfam" id="PF00440">
    <property type="entry name" value="TetR_N"/>
    <property type="match status" value="1"/>
</dbReference>
<evidence type="ECO:0000256" key="1">
    <source>
        <dbReference type="ARBA" id="ARBA00023015"/>
    </source>
</evidence>
<evidence type="ECO:0000313" key="8">
    <source>
        <dbReference type="Proteomes" id="UP000024942"/>
    </source>
</evidence>
<evidence type="ECO:0000259" key="6">
    <source>
        <dbReference type="PROSITE" id="PS50977"/>
    </source>
</evidence>
<keyword evidence="2 4" id="KW-0238">DNA-binding</keyword>
<sequence length="210" mass="23788">MSFERKNQYNQRRKPQQQRSRATVAAILEASARILRQDGMVGLNTNRIAETAGIGIGSLYGYFPNKEAILLALAKDILSADEAAVLEAVEHCDQPIRSLIEVLVDRHMADRELRRIVMSWHIGAGYAYEHSHRAQSMIKRIVSLVREEREGSHDDLTMFVASRAVLGICRALVDEPSLPDRLLLVERTSRLVSLIFDRYSLMNAEYHTGE</sequence>
<reference evidence="7 8" key="1">
    <citation type="journal article" date="2014" name="Antonie Van Leeuwenhoek">
        <title>Hyphomonas beringensis sp. nov. and Hyphomonas chukchiensis sp. nov., isolated from surface seawater of the Bering Sea and Chukchi Sea.</title>
        <authorList>
            <person name="Li C."/>
            <person name="Lai Q."/>
            <person name="Li G."/>
            <person name="Dong C."/>
            <person name="Wang J."/>
            <person name="Liao Y."/>
            <person name="Shao Z."/>
        </authorList>
    </citation>
    <scope>NUCLEOTIDE SEQUENCE [LARGE SCALE GENOMIC DNA]</scope>
    <source>
        <strain evidence="7 8">SCH89</strain>
    </source>
</reference>
<dbReference type="PANTHER" id="PTHR30055">
    <property type="entry name" value="HTH-TYPE TRANSCRIPTIONAL REGULATOR RUTR"/>
    <property type="match status" value="1"/>
</dbReference>
<name>A0A059G4M8_9PROT</name>
<proteinExistence type="predicted"/>
<dbReference type="AlphaFoldDB" id="A0A059G4M8"/>
<comment type="caution">
    <text evidence="7">The sequence shown here is derived from an EMBL/GenBank/DDBJ whole genome shotgun (WGS) entry which is preliminary data.</text>
</comment>
<dbReference type="EMBL" id="ARYL01000026">
    <property type="protein sequence ID" value="KDA01535.1"/>
    <property type="molecule type" value="Genomic_DNA"/>
</dbReference>
<accession>A0A059G4M8</accession>
<dbReference type="OrthoDB" id="9808189at2"/>
<protein>
    <submittedName>
        <fullName evidence="7">Transcriptional regulator</fullName>
    </submittedName>
</protein>
<dbReference type="Gene3D" id="1.10.357.10">
    <property type="entry name" value="Tetracycline Repressor, domain 2"/>
    <property type="match status" value="1"/>
</dbReference>
<feature type="domain" description="HTH tetR-type" evidence="6">
    <location>
        <begin position="21"/>
        <end position="81"/>
    </location>
</feature>
<gene>
    <name evidence="7" type="ORF">HOC_15287</name>
</gene>
<organism evidence="7 8">
    <name type="scientific">Hyphomonas oceanitis SCH89</name>
    <dbReference type="NCBI Taxonomy" id="1280953"/>
    <lineage>
        <taxon>Bacteria</taxon>
        <taxon>Pseudomonadati</taxon>
        <taxon>Pseudomonadota</taxon>
        <taxon>Alphaproteobacteria</taxon>
        <taxon>Hyphomonadales</taxon>
        <taxon>Hyphomonadaceae</taxon>
        <taxon>Hyphomonas</taxon>
    </lineage>
</organism>
<feature type="DNA-binding region" description="H-T-H motif" evidence="4">
    <location>
        <begin position="44"/>
        <end position="63"/>
    </location>
</feature>
<feature type="region of interest" description="Disordered" evidence="5">
    <location>
        <begin position="1"/>
        <end position="20"/>
    </location>
</feature>
<dbReference type="eggNOG" id="COG1309">
    <property type="taxonomic scope" value="Bacteria"/>
</dbReference>
<dbReference type="Proteomes" id="UP000024942">
    <property type="component" value="Unassembled WGS sequence"/>
</dbReference>
<evidence type="ECO:0000256" key="5">
    <source>
        <dbReference type="SAM" id="MobiDB-lite"/>
    </source>
</evidence>
<dbReference type="PRINTS" id="PR00455">
    <property type="entry name" value="HTHTETR"/>
</dbReference>
<keyword evidence="1" id="KW-0805">Transcription regulation</keyword>
<dbReference type="PATRIC" id="fig|1280953.3.peg.3071"/>
<dbReference type="GO" id="GO:0003700">
    <property type="term" value="F:DNA-binding transcription factor activity"/>
    <property type="evidence" value="ECO:0007669"/>
    <property type="project" value="TreeGrafter"/>
</dbReference>
<dbReference type="PROSITE" id="PS50977">
    <property type="entry name" value="HTH_TETR_2"/>
    <property type="match status" value="1"/>
</dbReference>
<dbReference type="GO" id="GO:0000976">
    <property type="term" value="F:transcription cis-regulatory region binding"/>
    <property type="evidence" value="ECO:0007669"/>
    <property type="project" value="TreeGrafter"/>
</dbReference>
<keyword evidence="8" id="KW-1185">Reference proteome</keyword>
<keyword evidence="3" id="KW-0804">Transcription</keyword>
<dbReference type="SUPFAM" id="SSF46689">
    <property type="entry name" value="Homeodomain-like"/>
    <property type="match status" value="1"/>
</dbReference>
<dbReference type="PANTHER" id="PTHR30055:SF234">
    <property type="entry name" value="HTH-TYPE TRANSCRIPTIONAL REGULATOR BETI"/>
    <property type="match status" value="1"/>
</dbReference>
<evidence type="ECO:0000256" key="4">
    <source>
        <dbReference type="PROSITE-ProRule" id="PRU00335"/>
    </source>
</evidence>